<dbReference type="STRING" id="128403.WA1_15305"/>
<accession>A0A139XDG1</accession>
<dbReference type="RefSeq" id="WP_017742624.1">
    <property type="nucleotide sequence ID" value="NZ_KQ976354.1"/>
</dbReference>
<feature type="domain" description="CHAT" evidence="1">
    <location>
        <begin position="18"/>
        <end position="183"/>
    </location>
</feature>
<evidence type="ECO:0000313" key="3">
    <source>
        <dbReference type="Proteomes" id="UP000076925"/>
    </source>
</evidence>
<evidence type="ECO:0000259" key="1">
    <source>
        <dbReference type="Pfam" id="PF12770"/>
    </source>
</evidence>
<protein>
    <recommendedName>
        <fullName evidence="1">CHAT domain-containing protein</fullName>
    </recommendedName>
</protein>
<gene>
    <name evidence="2" type="ORF">WA1_15305</name>
</gene>
<name>A0A139XDG1_9CYAN</name>
<dbReference type="Pfam" id="PF12770">
    <property type="entry name" value="CHAT"/>
    <property type="match status" value="1"/>
</dbReference>
<sequence>MKKRILILSANPIDTERLCLEKEVREIQNALERFQHRDSVEIITKGAVRIDELRRTLLDKEPQFVHFSGHGKRGDGAELGRDSKELQRNATTAGSHSGGIVLENDFGQMQLVSTKSLADLFGLFKKVECVLLNACYSEEQAKAIHQHVECVIGMERAITDDAAIKFSTAFYDALGAGRNYDDAFKIGCNNIKMYGIPESLTPKIIGDGSKSLFSSNLKATELKEHEETSIMNNSPNVSYNYSVQGNNNNSVQGNNNQVSFGRTDIDERKLTKDEVINLLAELEYLVQETEIPKQLKEDVIENLTNTKKALSKAEPQKKVANGNLDTMTETLEKASKTVDACKTLWDKAKPIVVKVASWLGTAASSHLLGL</sequence>
<dbReference type="EMBL" id="ANNX02000017">
    <property type="protein sequence ID" value="KYC42706.1"/>
    <property type="molecule type" value="Genomic_DNA"/>
</dbReference>
<organism evidence="2 3">
    <name type="scientific">Scytonema hofmannii PCC 7110</name>
    <dbReference type="NCBI Taxonomy" id="128403"/>
    <lineage>
        <taxon>Bacteria</taxon>
        <taxon>Bacillati</taxon>
        <taxon>Cyanobacteriota</taxon>
        <taxon>Cyanophyceae</taxon>
        <taxon>Nostocales</taxon>
        <taxon>Scytonemataceae</taxon>
        <taxon>Scytonema</taxon>
    </lineage>
</organism>
<evidence type="ECO:0000313" key="2">
    <source>
        <dbReference type="EMBL" id="KYC42706.1"/>
    </source>
</evidence>
<keyword evidence="3" id="KW-1185">Reference proteome</keyword>
<dbReference type="InterPro" id="IPR024983">
    <property type="entry name" value="CHAT_dom"/>
</dbReference>
<comment type="caution">
    <text evidence="2">The sequence shown here is derived from an EMBL/GenBank/DDBJ whole genome shotgun (WGS) entry which is preliminary data.</text>
</comment>
<dbReference type="Proteomes" id="UP000076925">
    <property type="component" value="Unassembled WGS sequence"/>
</dbReference>
<dbReference type="AlphaFoldDB" id="A0A139XDG1"/>
<reference evidence="2 3" key="1">
    <citation type="journal article" date="2013" name="Genome Biol. Evol.">
        <title>Genomes of Stigonematalean cyanobacteria (subsection V) and the evolution of oxygenic photosynthesis from prokaryotes to plastids.</title>
        <authorList>
            <person name="Dagan T."/>
            <person name="Roettger M."/>
            <person name="Stucken K."/>
            <person name="Landan G."/>
            <person name="Koch R."/>
            <person name="Major P."/>
            <person name="Gould S.B."/>
            <person name="Goremykin V.V."/>
            <person name="Rippka R."/>
            <person name="Tandeau de Marsac N."/>
            <person name="Gugger M."/>
            <person name="Lockhart P.J."/>
            <person name="Allen J.F."/>
            <person name="Brune I."/>
            <person name="Maus I."/>
            <person name="Puhler A."/>
            <person name="Martin W.F."/>
        </authorList>
    </citation>
    <scope>NUCLEOTIDE SEQUENCE [LARGE SCALE GENOMIC DNA]</scope>
    <source>
        <strain evidence="2 3">PCC 7110</strain>
    </source>
</reference>
<dbReference type="OrthoDB" id="149072at2"/>
<proteinExistence type="predicted"/>